<keyword evidence="9" id="KW-1185">Reference proteome</keyword>
<dbReference type="SUPFAM" id="SSF53920">
    <property type="entry name" value="Fe-only hydrogenase"/>
    <property type="match status" value="1"/>
</dbReference>
<dbReference type="Gene3D" id="3.40.50.1780">
    <property type="match status" value="1"/>
</dbReference>
<evidence type="ECO:0000256" key="1">
    <source>
        <dbReference type="ARBA" id="ARBA00006596"/>
    </source>
</evidence>
<dbReference type="VEuPathDB" id="PlasmoDB:C922_00856"/>
<sequence length="836" mass="95686">MFSNAIKLENLNDYYNEGEQCIKPFLYKSQIVNEDDLSKPNLININRKNKEKKKKERGEISLTDCLACSGCVTNEETNFLKNQNAVEILNEIRKKKINIISLSLQSITALSVHYNFSIQRTQKKLCFLFKSLGFDYVYESSLSELIALNESKREFMLHFGKATRTGKQGEDYANHADDTLGSKRDHRLKSNRGSKTELTGGNLEKAVTNGSNLTKGNSNHASIYTREGNISLPVICSHCSGTVIYGEKNFDEEQLNLFSQVKSSQDIQGIILKILHLQKSINVTLPLLESLPPLRNFFNLYCKYESQFWAVCRKHYRRNHRFLPSGQADSGGNGRRGRSGSNGSSRGIRSSGRSRVNATPPTIYDINHVYLLYCFDKKLEAHRSNLPQENSLNQNMLSYLSYVSPRTFHPMREAANTDQQEKRNFHCVDAVLTTVELVELINDTGIDLMSLPEIPVDSVYDLLRGAMKGLETNKTKRGPDKAAADDTPPRTDAERIGSRNLHEVRELRELYDQLAEYTLRCGNRNNISMGYGEEIFKCVCRDVFNFEVDEKEFHLKYHDIVVLSLLEGEHCVFRVILSYGFKSMYSVIRKVKESRGGNAPQRNPPGKNPPRRNSSRRNSPWRNSPRSGTPPNPPGEEKKYDVEITYNLHFTGRIDYIELMACEKGCLFGCAQNIFSERVHRRTCCLCYNSRIFKKIAQQEVIENFDFLRSDERSDAEGGGGQGEDKTEGIICASEKHRRCDHHMQDVEASSSNEGETRYYYQLSNQQKVDTEKLFQKMYDNMHSEKLTRYVNSSKCDRDISVNSFLKNIGNFFNTETFHILKTSFSSKKKADIINW</sequence>
<dbReference type="EMBL" id="KI965462">
    <property type="protein sequence ID" value="EUD68460.1"/>
    <property type="molecule type" value="Genomic_DNA"/>
</dbReference>
<dbReference type="InterPro" id="IPR009016">
    <property type="entry name" value="Fe_hydrogenase"/>
</dbReference>
<feature type="compositionally biased region" description="Low complexity" evidence="6">
    <location>
        <begin position="339"/>
        <end position="355"/>
    </location>
</feature>
<evidence type="ECO:0000256" key="6">
    <source>
        <dbReference type="SAM" id="MobiDB-lite"/>
    </source>
</evidence>
<dbReference type="Pfam" id="PF02906">
    <property type="entry name" value="Fe_hyd_lg_C"/>
    <property type="match status" value="1"/>
</dbReference>
<evidence type="ECO:0000256" key="5">
    <source>
        <dbReference type="ARBA" id="ARBA00023014"/>
    </source>
</evidence>
<evidence type="ECO:0000256" key="3">
    <source>
        <dbReference type="ARBA" id="ARBA00022723"/>
    </source>
</evidence>
<feature type="compositionally biased region" description="Basic and acidic residues" evidence="6">
    <location>
        <begin position="168"/>
        <end position="183"/>
    </location>
</feature>
<evidence type="ECO:0000256" key="2">
    <source>
        <dbReference type="ARBA" id="ARBA00022485"/>
    </source>
</evidence>
<dbReference type="FunFam" id="3.30.70.20:FF:000042">
    <property type="entry name" value="Cytosolic Fe-S cluster assembly factor NAR1"/>
    <property type="match status" value="1"/>
</dbReference>
<dbReference type="GO" id="GO:0046872">
    <property type="term" value="F:metal ion binding"/>
    <property type="evidence" value="ECO:0007669"/>
    <property type="project" value="UniProtKB-KW"/>
</dbReference>
<dbReference type="Proteomes" id="UP000030640">
    <property type="component" value="Unassembled WGS sequence"/>
</dbReference>
<gene>
    <name evidence="8" type="ORF">C922_00856</name>
</gene>
<name>W7A9S9_9APIC</name>
<feature type="region of interest" description="Disordered" evidence="6">
    <location>
        <begin position="593"/>
        <end position="638"/>
    </location>
</feature>
<feature type="region of interest" description="Disordered" evidence="6">
    <location>
        <begin position="471"/>
        <end position="497"/>
    </location>
</feature>
<accession>W7A9S9</accession>
<dbReference type="InterPro" id="IPR004108">
    <property type="entry name" value="Fe_hydrogenase_lsu_C"/>
</dbReference>
<dbReference type="InterPro" id="IPR050340">
    <property type="entry name" value="Cytosolic_Fe-S_CAF"/>
</dbReference>
<feature type="region of interest" description="Disordered" evidence="6">
    <location>
        <begin position="168"/>
        <end position="200"/>
    </location>
</feature>
<evidence type="ECO:0000313" key="8">
    <source>
        <dbReference type="EMBL" id="EUD68460.1"/>
    </source>
</evidence>
<protein>
    <recommendedName>
        <fullName evidence="7">Iron hydrogenase large subunit C-terminal domain-containing protein</fullName>
    </recommendedName>
</protein>
<comment type="similarity">
    <text evidence="1">Belongs to the NARF family.</text>
</comment>
<proteinExistence type="inferred from homology"/>
<evidence type="ECO:0000313" key="9">
    <source>
        <dbReference type="Proteomes" id="UP000030640"/>
    </source>
</evidence>
<dbReference type="OrthoDB" id="10253113at2759"/>
<dbReference type="GeneID" id="20036130"/>
<organism evidence="8 9">
    <name type="scientific">Plasmodium inui San Antonio 1</name>
    <dbReference type="NCBI Taxonomy" id="1237626"/>
    <lineage>
        <taxon>Eukaryota</taxon>
        <taxon>Sar</taxon>
        <taxon>Alveolata</taxon>
        <taxon>Apicomplexa</taxon>
        <taxon>Aconoidasida</taxon>
        <taxon>Haemosporida</taxon>
        <taxon>Plasmodiidae</taxon>
        <taxon>Plasmodium</taxon>
        <taxon>Plasmodium (Plasmodium)</taxon>
    </lineage>
</organism>
<keyword evidence="4" id="KW-0408">Iron</keyword>
<dbReference type="PANTHER" id="PTHR11615">
    <property type="entry name" value="NITRATE, FORMATE, IRON DEHYDROGENASE"/>
    <property type="match status" value="1"/>
</dbReference>
<dbReference type="AlphaFoldDB" id="W7A9S9"/>
<feature type="domain" description="Iron hydrogenase large subunit C-terminal" evidence="7">
    <location>
        <begin position="413"/>
        <end position="669"/>
    </location>
</feature>
<keyword evidence="2" id="KW-0004">4Fe-4S</keyword>
<evidence type="ECO:0000259" key="7">
    <source>
        <dbReference type="Pfam" id="PF02906"/>
    </source>
</evidence>
<reference evidence="8 9" key="1">
    <citation type="submission" date="2013-02" db="EMBL/GenBank/DDBJ databases">
        <title>The Genome Sequence of Plasmodium inui San Antonio 1.</title>
        <authorList>
            <consortium name="The Broad Institute Genome Sequencing Platform"/>
            <consortium name="The Broad Institute Genome Sequencing Center for Infectious Disease"/>
            <person name="Neafsey D."/>
            <person name="Cheeseman I."/>
            <person name="Volkman S."/>
            <person name="Adams J."/>
            <person name="Walker B."/>
            <person name="Young S.K."/>
            <person name="Zeng Q."/>
            <person name="Gargeya S."/>
            <person name="Fitzgerald M."/>
            <person name="Haas B."/>
            <person name="Abouelleil A."/>
            <person name="Alvarado L."/>
            <person name="Arachchi H.M."/>
            <person name="Berlin A.M."/>
            <person name="Chapman S.B."/>
            <person name="Dewar J."/>
            <person name="Goldberg J."/>
            <person name="Griggs A."/>
            <person name="Gujja S."/>
            <person name="Hansen M."/>
            <person name="Howarth C."/>
            <person name="Imamovic A."/>
            <person name="Larimer J."/>
            <person name="McCowan C."/>
            <person name="Murphy C."/>
            <person name="Neiman D."/>
            <person name="Pearson M."/>
            <person name="Priest M."/>
            <person name="Roberts A."/>
            <person name="Saif S."/>
            <person name="Shea T."/>
            <person name="Sisk P."/>
            <person name="Sykes S."/>
            <person name="Wortman J."/>
            <person name="Nusbaum C."/>
            <person name="Birren B."/>
        </authorList>
    </citation>
    <scope>NUCLEOTIDE SEQUENCE [LARGE SCALE GENOMIC DNA]</scope>
    <source>
        <strain evidence="8 9">San Antonio 1</strain>
    </source>
</reference>
<keyword evidence="3" id="KW-0479">Metal-binding</keyword>
<evidence type="ECO:0000256" key="4">
    <source>
        <dbReference type="ARBA" id="ARBA00023004"/>
    </source>
</evidence>
<keyword evidence="5" id="KW-0411">Iron-sulfur</keyword>
<dbReference type="RefSeq" id="XP_008814690.1">
    <property type="nucleotide sequence ID" value="XM_008816468.1"/>
</dbReference>
<feature type="compositionally biased region" description="Low complexity" evidence="6">
    <location>
        <begin position="616"/>
        <end position="627"/>
    </location>
</feature>
<dbReference type="GO" id="GO:0051539">
    <property type="term" value="F:4 iron, 4 sulfur cluster binding"/>
    <property type="evidence" value="ECO:0007669"/>
    <property type="project" value="UniProtKB-KW"/>
</dbReference>
<feature type="region of interest" description="Disordered" evidence="6">
    <location>
        <begin position="323"/>
        <end position="356"/>
    </location>
</feature>